<accession>A0A6I3T9J0</accession>
<dbReference type="EMBL" id="WNKZ01000158">
    <property type="protein sequence ID" value="MTV56337.1"/>
    <property type="molecule type" value="Genomic_DNA"/>
</dbReference>
<keyword evidence="2" id="KW-0732">Signal</keyword>
<reference evidence="3" key="1">
    <citation type="journal article" date="2014" name="Int. J. Syst. Evol. Microbiol.">
        <title>Complete genome of a new Firmicutes species belonging to the dominant human colonic microbiota ('Ruminococcus bicirculans') reveals two chromosomes and a selective capacity to utilize plant glucans.</title>
        <authorList>
            <consortium name="NISC Comparative Sequencing Program"/>
            <person name="Wegmann U."/>
            <person name="Louis P."/>
            <person name="Goesmann A."/>
            <person name="Henrissat B."/>
            <person name="Duncan S.H."/>
            <person name="Flint H.J."/>
        </authorList>
    </citation>
    <scope>NUCLEOTIDE SEQUENCE</scope>
    <source>
        <strain evidence="3">CGMCC 1.15931</strain>
    </source>
</reference>
<keyword evidence="1" id="KW-0472">Membrane</keyword>
<feature type="signal peptide" evidence="2">
    <location>
        <begin position="1"/>
        <end position="18"/>
    </location>
</feature>
<dbReference type="RefSeq" id="WP_155473561.1">
    <property type="nucleotide sequence ID" value="NZ_BMKG01000010.1"/>
</dbReference>
<evidence type="ECO:0000313" key="6">
    <source>
        <dbReference type="Proteomes" id="UP000622638"/>
    </source>
</evidence>
<dbReference type="EMBL" id="BMKG01000010">
    <property type="protein sequence ID" value="GGC03768.1"/>
    <property type="molecule type" value="Genomic_DNA"/>
</dbReference>
<feature type="chain" id="PRO_5026108920" description="PEP-CTERM sorting domain-containing protein" evidence="2">
    <location>
        <begin position="19"/>
        <end position="58"/>
    </location>
</feature>
<evidence type="ECO:0008006" key="7">
    <source>
        <dbReference type="Google" id="ProtNLM"/>
    </source>
</evidence>
<evidence type="ECO:0000313" key="3">
    <source>
        <dbReference type="EMBL" id="GGC03768.1"/>
    </source>
</evidence>
<keyword evidence="1" id="KW-0812">Transmembrane</keyword>
<feature type="transmembrane region" description="Helical" evidence="1">
    <location>
        <begin position="28"/>
        <end position="47"/>
    </location>
</feature>
<dbReference type="AlphaFoldDB" id="A0A6I3T9J0"/>
<dbReference type="Proteomes" id="UP000430634">
    <property type="component" value="Unassembled WGS sequence"/>
</dbReference>
<reference evidence="3" key="4">
    <citation type="submission" date="2024-05" db="EMBL/GenBank/DDBJ databases">
        <authorList>
            <person name="Sun Q."/>
            <person name="Zhou Y."/>
        </authorList>
    </citation>
    <scope>NUCLEOTIDE SEQUENCE</scope>
    <source>
        <strain evidence="3">CGMCC 1.15931</strain>
    </source>
</reference>
<evidence type="ECO:0000313" key="5">
    <source>
        <dbReference type="Proteomes" id="UP000430634"/>
    </source>
</evidence>
<comment type="caution">
    <text evidence="4">The sequence shown here is derived from an EMBL/GenBank/DDBJ whole genome shotgun (WGS) entry which is preliminary data.</text>
</comment>
<proteinExistence type="predicted"/>
<protein>
    <recommendedName>
        <fullName evidence="7">PEP-CTERM sorting domain-containing protein</fullName>
    </recommendedName>
</protein>
<evidence type="ECO:0000313" key="4">
    <source>
        <dbReference type="EMBL" id="MTV56337.1"/>
    </source>
</evidence>
<reference evidence="4 5" key="3">
    <citation type="submission" date="2019-11" db="EMBL/GenBank/DDBJ databases">
        <title>Type strains purchased from KCTC, JCM and DSMZ.</title>
        <authorList>
            <person name="Lu H."/>
        </authorList>
    </citation>
    <scope>NUCLEOTIDE SEQUENCE [LARGE SCALE GENOMIC DNA]</scope>
    <source>
        <strain evidence="4 5">KCTC 52429</strain>
    </source>
</reference>
<gene>
    <name evidence="3" type="ORF">GCM10011572_27190</name>
    <name evidence="4" type="ORF">GM672_26785</name>
</gene>
<name>A0A6I3T9J0_9BURK</name>
<evidence type="ECO:0000256" key="1">
    <source>
        <dbReference type="SAM" id="Phobius"/>
    </source>
</evidence>
<keyword evidence="6" id="KW-1185">Reference proteome</keyword>
<organism evidence="4 5">
    <name type="scientific">Pseudoduganella buxea</name>
    <dbReference type="NCBI Taxonomy" id="1949069"/>
    <lineage>
        <taxon>Bacteria</taxon>
        <taxon>Pseudomonadati</taxon>
        <taxon>Pseudomonadota</taxon>
        <taxon>Betaproteobacteria</taxon>
        <taxon>Burkholderiales</taxon>
        <taxon>Oxalobacteraceae</taxon>
        <taxon>Telluria group</taxon>
        <taxon>Pseudoduganella</taxon>
    </lineage>
</organism>
<dbReference type="Proteomes" id="UP000622638">
    <property type="component" value="Unassembled WGS sequence"/>
</dbReference>
<sequence length="58" mass="5968">MKLNMLSLLVSASLPAHAAAIAPDRVSEPGILIVLLAVVALVCLATGGKDDNKFGREP</sequence>
<reference evidence="6" key="2">
    <citation type="journal article" date="2019" name="Int. J. Syst. Evol. Microbiol.">
        <title>The Global Catalogue of Microorganisms (GCM) 10K type strain sequencing project: providing services to taxonomists for standard genome sequencing and annotation.</title>
        <authorList>
            <consortium name="The Broad Institute Genomics Platform"/>
            <consortium name="The Broad Institute Genome Sequencing Center for Infectious Disease"/>
            <person name="Wu L."/>
            <person name="Ma J."/>
        </authorList>
    </citation>
    <scope>NUCLEOTIDE SEQUENCE [LARGE SCALE GENOMIC DNA]</scope>
    <source>
        <strain evidence="6">CGMCC 1.15931</strain>
    </source>
</reference>
<evidence type="ECO:0000256" key="2">
    <source>
        <dbReference type="SAM" id="SignalP"/>
    </source>
</evidence>
<keyword evidence="1" id="KW-1133">Transmembrane helix</keyword>